<feature type="site" description="Transition state stabilizer" evidence="4">
    <location>
        <position position="148"/>
    </location>
</feature>
<comment type="catalytic activity">
    <reaction evidence="4">
        <text>3-amino-2-oxopropyl phosphate + 1-deoxy-D-xylulose 5-phosphate = pyridoxine 5'-phosphate + phosphate + 2 H2O + H(+)</text>
        <dbReference type="Rhea" id="RHEA:15265"/>
        <dbReference type="ChEBI" id="CHEBI:15377"/>
        <dbReference type="ChEBI" id="CHEBI:15378"/>
        <dbReference type="ChEBI" id="CHEBI:43474"/>
        <dbReference type="ChEBI" id="CHEBI:57279"/>
        <dbReference type="ChEBI" id="CHEBI:57792"/>
        <dbReference type="ChEBI" id="CHEBI:58589"/>
        <dbReference type="EC" id="2.6.99.2"/>
    </reaction>
</comment>
<comment type="pathway">
    <text evidence="4">Cofactor biosynthesis; pyridoxine 5'-phosphate biosynthesis; pyridoxine 5'-phosphate from D-erythrose 4-phosphate: step 5/5.</text>
</comment>
<dbReference type="CDD" id="cd00003">
    <property type="entry name" value="PNPsynthase"/>
    <property type="match status" value="1"/>
</dbReference>
<dbReference type="GO" id="GO:0033856">
    <property type="term" value="F:pyridoxine 5'-phosphate synthase activity"/>
    <property type="evidence" value="ECO:0007669"/>
    <property type="project" value="UniProtKB-UniRule"/>
</dbReference>
<dbReference type="UniPathway" id="UPA00244">
    <property type="reaction ID" value="UER00313"/>
</dbReference>
<name>A0A3D8J4N0_9HELI</name>
<comment type="caution">
    <text evidence="7">The sequence shown here is derived from an EMBL/GenBank/DDBJ whole genome shotgun (WGS) entry which is preliminary data.</text>
</comment>
<evidence type="ECO:0000256" key="5">
    <source>
        <dbReference type="NCBIfam" id="TIGR00559"/>
    </source>
</evidence>
<feature type="binding site" evidence="4">
    <location>
        <position position="99"/>
    </location>
    <ligand>
        <name>1-deoxy-D-xylulose 5-phosphate</name>
        <dbReference type="ChEBI" id="CHEBI:57792"/>
    </ligand>
</feature>
<feature type="binding site" evidence="4">
    <location>
        <position position="17"/>
    </location>
    <ligand>
        <name>3-amino-2-oxopropyl phosphate</name>
        <dbReference type="ChEBI" id="CHEBI:57279"/>
    </ligand>
</feature>
<dbReference type="PANTHER" id="PTHR30456:SF0">
    <property type="entry name" value="PYRIDOXINE 5'-PHOSPHATE SYNTHASE"/>
    <property type="match status" value="1"/>
</dbReference>
<dbReference type="PANTHER" id="PTHR30456">
    <property type="entry name" value="PYRIDOXINE 5'-PHOSPHATE SYNTHASE"/>
    <property type="match status" value="1"/>
</dbReference>
<dbReference type="InterPro" id="IPR004569">
    <property type="entry name" value="PyrdxlP_synth_PdxJ"/>
</dbReference>
<evidence type="ECO:0000256" key="4">
    <source>
        <dbReference type="HAMAP-Rule" id="MF_00279"/>
    </source>
</evidence>
<comment type="subunit">
    <text evidence="4">Homooctamer; tetramer of dimers.</text>
</comment>
<protein>
    <recommendedName>
        <fullName evidence="4 5">Pyridoxine 5'-phosphate synthase</fullName>
        <shortName evidence="4">PNP synthase</shortName>
        <ecNumber evidence="4 5">2.6.99.2</ecNumber>
    </recommendedName>
</protein>
<gene>
    <name evidence="4" type="primary">pdxJ</name>
    <name evidence="7" type="ORF">CQA57_06850</name>
</gene>
<feature type="binding site" evidence="4">
    <location>
        <position position="212"/>
    </location>
    <ligand>
        <name>3-amino-2-oxopropyl phosphate</name>
        <dbReference type="ChEBI" id="CHEBI:57279"/>
    </ligand>
</feature>
<feature type="binding site" evidence="4">
    <location>
        <position position="44"/>
    </location>
    <ligand>
        <name>1-deoxy-D-xylulose 5-phosphate</name>
        <dbReference type="ChEBI" id="CHEBI:57792"/>
    </ligand>
</feature>
<evidence type="ECO:0000313" key="7">
    <source>
        <dbReference type="EMBL" id="RDU72457.1"/>
    </source>
</evidence>
<feature type="active site" description="Proton acceptor" evidence="4">
    <location>
        <position position="42"/>
    </location>
</feature>
<keyword evidence="1 4" id="KW-0963">Cytoplasm</keyword>
<dbReference type="NCBIfam" id="NF003625">
    <property type="entry name" value="PRK05265.1-3"/>
    <property type="match status" value="1"/>
</dbReference>
<dbReference type="SUPFAM" id="SSF63892">
    <property type="entry name" value="Pyridoxine 5'-phosphate synthase"/>
    <property type="match status" value="1"/>
</dbReference>
<comment type="subcellular location">
    <subcellularLocation>
        <location evidence="4">Cytoplasm</location>
    </subcellularLocation>
</comment>
<evidence type="ECO:0000256" key="3">
    <source>
        <dbReference type="ARBA" id="ARBA00023096"/>
    </source>
</evidence>
<dbReference type="RefSeq" id="WP_115579496.1">
    <property type="nucleotide sequence ID" value="NZ_NXLX01000020.1"/>
</dbReference>
<comment type="function">
    <text evidence="4">Catalyzes the complicated ring closure reaction between the two acyclic compounds 1-deoxy-D-xylulose-5-phosphate (DXP) and 3-amino-2-oxopropyl phosphate (1-amino-acetone-3-phosphate or AAP) to form pyridoxine 5'-phosphate (PNP) and inorganic phosphate.</text>
</comment>
<proteinExistence type="inferred from homology"/>
<keyword evidence="3 4" id="KW-0664">Pyridoxine biosynthesis</keyword>
<feature type="active site" description="Proton acceptor" evidence="4">
    <location>
        <position position="69"/>
    </location>
</feature>
<keyword evidence="8" id="KW-1185">Reference proteome</keyword>
<evidence type="ECO:0000313" key="8">
    <source>
        <dbReference type="Proteomes" id="UP000256695"/>
    </source>
</evidence>
<keyword evidence="6" id="KW-0175">Coiled coil</keyword>
<dbReference type="EC" id="2.6.99.2" evidence="4 5"/>
<sequence>MQLGLNIDHIATLREARKINDPDPLEAIFIAKNAGVSQITIHLREDRRHINDFDVKRIIESSFLPINIECSIDEYIVDFICKQKPYKVTLVPEKREEVTTEGGLNMENNKIKDVIKEFQKHDIFVATFIDPNLSALELSKSYGADGIEIHTGYYANLTLMLYSNLKNTHNSIKNLELDKNSLIQEINTSLETIKNIAMRAKKLNLGVYAGHGLNYFNVKEIVKIQEIEELNIGQSIIAKSVFVGLKEAIKDMLDLMRV</sequence>
<feature type="active site" description="Proton donor" evidence="4">
    <location>
        <position position="211"/>
    </location>
</feature>
<dbReference type="Proteomes" id="UP000256695">
    <property type="component" value="Unassembled WGS sequence"/>
</dbReference>
<dbReference type="AlphaFoldDB" id="A0A3D8J4N0"/>
<dbReference type="EMBL" id="NXLX01000020">
    <property type="protein sequence ID" value="RDU72457.1"/>
    <property type="molecule type" value="Genomic_DNA"/>
</dbReference>
<dbReference type="NCBIfam" id="TIGR00559">
    <property type="entry name" value="pdxJ"/>
    <property type="match status" value="1"/>
</dbReference>
<comment type="similarity">
    <text evidence="4">Belongs to the PNP synthase family.</text>
</comment>
<reference evidence="7 8" key="1">
    <citation type="submission" date="2018-04" db="EMBL/GenBank/DDBJ databases">
        <title>Novel Campyloabacter and Helicobacter Species and Strains.</title>
        <authorList>
            <person name="Mannion A.J."/>
            <person name="Shen Z."/>
            <person name="Fox J.G."/>
        </authorList>
    </citation>
    <scope>NUCLEOTIDE SEQUENCE [LARGE SCALE GENOMIC DNA]</scope>
    <source>
        <strain evidence="7 8">MIT 04-9362</strain>
    </source>
</reference>
<dbReference type="GO" id="GO:0008615">
    <property type="term" value="P:pyridoxine biosynthetic process"/>
    <property type="evidence" value="ECO:0007669"/>
    <property type="project" value="UniProtKB-UniRule"/>
</dbReference>
<feature type="binding site" evidence="4">
    <location>
        <position position="6"/>
    </location>
    <ligand>
        <name>3-amino-2-oxopropyl phosphate</name>
        <dbReference type="ChEBI" id="CHEBI:57279"/>
    </ligand>
</feature>
<dbReference type="HAMAP" id="MF_00279">
    <property type="entry name" value="PdxJ"/>
    <property type="match status" value="1"/>
</dbReference>
<feature type="binding site" evidence="4">
    <location>
        <begin position="8"/>
        <end position="9"/>
    </location>
    <ligand>
        <name>1-deoxy-D-xylulose 5-phosphate</name>
        <dbReference type="ChEBI" id="CHEBI:57792"/>
    </ligand>
</feature>
<accession>A0A3D8J4N0</accession>
<evidence type="ECO:0000256" key="2">
    <source>
        <dbReference type="ARBA" id="ARBA00022679"/>
    </source>
</evidence>
<dbReference type="GO" id="GO:0005829">
    <property type="term" value="C:cytosol"/>
    <property type="evidence" value="ECO:0007669"/>
    <property type="project" value="TreeGrafter"/>
</dbReference>
<evidence type="ECO:0000256" key="1">
    <source>
        <dbReference type="ARBA" id="ARBA00022490"/>
    </source>
</evidence>
<dbReference type="Gene3D" id="3.20.20.70">
    <property type="entry name" value="Aldolase class I"/>
    <property type="match status" value="1"/>
</dbReference>
<feature type="coiled-coil region" evidence="6">
    <location>
        <begin position="165"/>
        <end position="192"/>
    </location>
</feature>
<dbReference type="InterPro" id="IPR036130">
    <property type="entry name" value="Pyridoxine-5'_phos_synth"/>
</dbReference>
<feature type="binding site" evidence="4">
    <location>
        <position position="49"/>
    </location>
    <ligand>
        <name>1-deoxy-D-xylulose 5-phosphate</name>
        <dbReference type="ChEBI" id="CHEBI:57792"/>
    </ligand>
</feature>
<evidence type="ECO:0000256" key="6">
    <source>
        <dbReference type="SAM" id="Coils"/>
    </source>
</evidence>
<dbReference type="OrthoDB" id="9806590at2"/>
<dbReference type="InterPro" id="IPR013785">
    <property type="entry name" value="Aldolase_TIM"/>
</dbReference>
<organism evidence="7 8">
    <name type="scientific">Helicobacter anseris</name>
    <dbReference type="NCBI Taxonomy" id="375926"/>
    <lineage>
        <taxon>Bacteria</taxon>
        <taxon>Pseudomonadati</taxon>
        <taxon>Campylobacterota</taxon>
        <taxon>Epsilonproteobacteria</taxon>
        <taxon>Campylobacterales</taxon>
        <taxon>Helicobacteraceae</taxon>
        <taxon>Helicobacter</taxon>
    </lineage>
</organism>
<feature type="binding site" evidence="4">
    <location>
        <begin position="233"/>
        <end position="234"/>
    </location>
    <ligand>
        <name>3-amino-2-oxopropyl phosphate</name>
        <dbReference type="ChEBI" id="CHEBI:57279"/>
    </ligand>
</feature>
<dbReference type="Pfam" id="PF03740">
    <property type="entry name" value="PdxJ"/>
    <property type="match status" value="1"/>
</dbReference>
<dbReference type="NCBIfam" id="NF003627">
    <property type="entry name" value="PRK05265.1-5"/>
    <property type="match status" value="1"/>
</dbReference>
<keyword evidence="2 4" id="KW-0808">Transferase</keyword>